<evidence type="ECO:0000256" key="8">
    <source>
        <dbReference type="PIRNR" id="PIRNR000194"/>
    </source>
</evidence>
<dbReference type="InterPro" id="IPR024072">
    <property type="entry name" value="DHFR-like_dom_sf"/>
</dbReference>
<evidence type="ECO:0000313" key="11">
    <source>
        <dbReference type="EMBL" id="QRJ65061.1"/>
    </source>
</evidence>
<feature type="domain" description="DHFR" evidence="10">
    <location>
        <begin position="3"/>
        <end position="159"/>
    </location>
</feature>
<comment type="function">
    <text evidence="7 8">Key enzyme in folate metabolism. Catalyzes an essential reaction for de novo glycine and purine synthesis, and for DNA precursor synthesis.</text>
</comment>
<keyword evidence="4 8" id="KW-0554">One-carbon metabolism</keyword>
<dbReference type="PROSITE" id="PS51330">
    <property type="entry name" value="DHFR_2"/>
    <property type="match status" value="1"/>
</dbReference>
<dbReference type="AlphaFoldDB" id="A0A974Y575"/>
<keyword evidence="5 8" id="KW-0521">NADP</keyword>
<dbReference type="GO" id="GO:0006730">
    <property type="term" value="P:one-carbon metabolic process"/>
    <property type="evidence" value="ECO:0007669"/>
    <property type="project" value="UniProtKB-KW"/>
</dbReference>
<keyword evidence="12" id="KW-1185">Reference proteome</keyword>
<evidence type="ECO:0000256" key="7">
    <source>
        <dbReference type="ARBA" id="ARBA00025067"/>
    </source>
</evidence>
<evidence type="ECO:0000256" key="9">
    <source>
        <dbReference type="RuleBase" id="RU004474"/>
    </source>
</evidence>
<dbReference type="SUPFAM" id="SSF53597">
    <property type="entry name" value="Dihydrofolate reductase-like"/>
    <property type="match status" value="1"/>
</dbReference>
<dbReference type="GO" id="GO:0046452">
    <property type="term" value="P:dihydrofolate metabolic process"/>
    <property type="evidence" value="ECO:0007669"/>
    <property type="project" value="TreeGrafter"/>
</dbReference>
<dbReference type="InterPro" id="IPR017925">
    <property type="entry name" value="DHFR_CS"/>
</dbReference>
<reference evidence="11" key="1">
    <citation type="submission" date="2020-11" db="EMBL/GenBank/DDBJ databases">
        <title>Azospira restricta DSM 18626 genome sequence.</title>
        <authorList>
            <person name="Moe W.M."/>
        </authorList>
    </citation>
    <scope>NUCLEOTIDE SEQUENCE</scope>
    <source>
        <strain evidence="11">DSM 18626</strain>
    </source>
</reference>
<evidence type="ECO:0000256" key="6">
    <source>
        <dbReference type="ARBA" id="ARBA00023002"/>
    </source>
</evidence>
<dbReference type="PANTHER" id="PTHR48069">
    <property type="entry name" value="DIHYDROFOLATE REDUCTASE"/>
    <property type="match status" value="1"/>
</dbReference>
<dbReference type="Pfam" id="PF00186">
    <property type="entry name" value="DHFR_1"/>
    <property type="match status" value="1"/>
</dbReference>
<dbReference type="EMBL" id="CP064781">
    <property type="protein sequence ID" value="QRJ65061.1"/>
    <property type="molecule type" value="Genomic_DNA"/>
</dbReference>
<evidence type="ECO:0000256" key="1">
    <source>
        <dbReference type="ARBA" id="ARBA00004903"/>
    </source>
</evidence>
<dbReference type="PRINTS" id="PR00070">
    <property type="entry name" value="DHFR"/>
</dbReference>
<evidence type="ECO:0000259" key="10">
    <source>
        <dbReference type="PROSITE" id="PS51330"/>
    </source>
</evidence>
<dbReference type="InterPro" id="IPR012259">
    <property type="entry name" value="DHFR"/>
</dbReference>
<dbReference type="FunFam" id="3.40.430.10:FF:000001">
    <property type="entry name" value="Dihydrofolate reductase"/>
    <property type="match status" value="1"/>
</dbReference>
<evidence type="ECO:0000256" key="2">
    <source>
        <dbReference type="ARBA" id="ARBA00009539"/>
    </source>
</evidence>
<protein>
    <recommendedName>
        <fullName evidence="3 8">Dihydrofolate reductase</fullName>
        <ecNumber evidence="3 8">1.5.1.3</ecNumber>
    </recommendedName>
</protein>
<comment type="similarity">
    <text evidence="2 8 9">Belongs to the dihydrofolate reductase family.</text>
</comment>
<comment type="catalytic activity">
    <reaction evidence="8">
        <text>(6S)-5,6,7,8-tetrahydrofolate + NADP(+) = 7,8-dihydrofolate + NADPH + H(+)</text>
        <dbReference type="Rhea" id="RHEA:15009"/>
        <dbReference type="ChEBI" id="CHEBI:15378"/>
        <dbReference type="ChEBI" id="CHEBI:57451"/>
        <dbReference type="ChEBI" id="CHEBI:57453"/>
        <dbReference type="ChEBI" id="CHEBI:57783"/>
        <dbReference type="ChEBI" id="CHEBI:58349"/>
        <dbReference type="EC" id="1.5.1.3"/>
    </reaction>
</comment>
<gene>
    <name evidence="11" type="primary">folA</name>
    <name evidence="11" type="ORF">IWH25_06890</name>
</gene>
<evidence type="ECO:0000256" key="3">
    <source>
        <dbReference type="ARBA" id="ARBA00012856"/>
    </source>
</evidence>
<dbReference type="CDD" id="cd00209">
    <property type="entry name" value="DHFR"/>
    <property type="match status" value="1"/>
</dbReference>
<dbReference type="GO" id="GO:0046654">
    <property type="term" value="P:tetrahydrofolate biosynthetic process"/>
    <property type="evidence" value="ECO:0007669"/>
    <property type="project" value="InterPro"/>
</dbReference>
<accession>A0A974Y575</accession>
<organism evidence="11 12">
    <name type="scientific">Azospira restricta</name>
    <dbReference type="NCBI Taxonomy" id="404405"/>
    <lineage>
        <taxon>Bacteria</taxon>
        <taxon>Pseudomonadati</taxon>
        <taxon>Pseudomonadota</taxon>
        <taxon>Betaproteobacteria</taxon>
        <taxon>Rhodocyclales</taxon>
        <taxon>Rhodocyclaceae</taxon>
        <taxon>Azospira</taxon>
    </lineage>
</organism>
<dbReference type="NCBIfam" id="NF008037">
    <property type="entry name" value="PRK10769.1"/>
    <property type="match status" value="1"/>
</dbReference>
<comment type="pathway">
    <text evidence="1 8">Cofactor biosynthesis; tetrahydrofolate biosynthesis; 5,6,7,8-tetrahydrofolate from 7,8-dihydrofolate: step 1/1.</text>
</comment>
<sequence>MTILSLIAAMDRERLIGRDNALPWHLPEDLRHFKTTTLGKPVIMGRKTWESLGRPLPGRRNIVVSRNAGYRADGGELATSLEAALALCADAEEAFVIGGAELYRQALPLAQRMYLTEVDGRHEGDAWFPDFPADQWRETAREAHVSAGGIGFAFVRYERR</sequence>
<evidence type="ECO:0000256" key="5">
    <source>
        <dbReference type="ARBA" id="ARBA00022857"/>
    </source>
</evidence>
<evidence type="ECO:0000313" key="12">
    <source>
        <dbReference type="Proteomes" id="UP000663444"/>
    </source>
</evidence>
<evidence type="ECO:0000256" key="4">
    <source>
        <dbReference type="ARBA" id="ARBA00022563"/>
    </source>
</evidence>
<name>A0A974Y575_9RHOO</name>
<dbReference type="GO" id="GO:0070401">
    <property type="term" value="F:NADP+ binding"/>
    <property type="evidence" value="ECO:0007669"/>
    <property type="project" value="UniProtKB-ARBA"/>
</dbReference>
<dbReference type="Proteomes" id="UP000663444">
    <property type="component" value="Chromosome"/>
</dbReference>
<dbReference type="Gene3D" id="3.40.430.10">
    <property type="entry name" value="Dihydrofolate Reductase, subunit A"/>
    <property type="match status" value="1"/>
</dbReference>
<keyword evidence="6 8" id="KW-0560">Oxidoreductase</keyword>
<dbReference type="PANTHER" id="PTHR48069:SF3">
    <property type="entry name" value="DIHYDROFOLATE REDUCTASE"/>
    <property type="match status" value="1"/>
</dbReference>
<dbReference type="GO" id="GO:0005829">
    <property type="term" value="C:cytosol"/>
    <property type="evidence" value="ECO:0007669"/>
    <property type="project" value="TreeGrafter"/>
</dbReference>
<dbReference type="KEGG" id="ares:IWH25_06890"/>
<dbReference type="PIRSF" id="PIRSF000194">
    <property type="entry name" value="DHFR"/>
    <property type="match status" value="1"/>
</dbReference>
<dbReference type="RefSeq" id="WP_203388585.1">
    <property type="nucleotide sequence ID" value="NZ_CP064781.1"/>
</dbReference>
<dbReference type="EC" id="1.5.1.3" evidence="3 8"/>
<dbReference type="GO" id="GO:0004146">
    <property type="term" value="F:dihydrofolate reductase activity"/>
    <property type="evidence" value="ECO:0007669"/>
    <property type="project" value="UniProtKB-EC"/>
</dbReference>
<proteinExistence type="inferred from homology"/>
<dbReference type="GO" id="GO:0046655">
    <property type="term" value="P:folic acid metabolic process"/>
    <property type="evidence" value="ECO:0007669"/>
    <property type="project" value="TreeGrafter"/>
</dbReference>
<dbReference type="InterPro" id="IPR001796">
    <property type="entry name" value="DHFR_dom"/>
</dbReference>
<dbReference type="PROSITE" id="PS00075">
    <property type="entry name" value="DHFR_1"/>
    <property type="match status" value="1"/>
</dbReference>